<evidence type="ECO:0000313" key="1">
    <source>
        <dbReference type="EMBL" id="EAX91717.1"/>
    </source>
</evidence>
<dbReference type="EMBL" id="DS114015">
    <property type="protein sequence ID" value="EAX91717.1"/>
    <property type="molecule type" value="Genomic_DNA"/>
</dbReference>
<dbReference type="AlphaFoldDB" id="A2FTP5"/>
<gene>
    <name evidence="1" type="ORF">TVAG_384410</name>
</gene>
<evidence type="ECO:0000313" key="2">
    <source>
        <dbReference type="Proteomes" id="UP000001542"/>
    </source>
</evidence>
<organism evidence="1 2">
    <name type="scientific">Trichomonas vaginalis (strain ATCC PRA-98 / G3)</name>
    <dbReference type="NCBI Taxonomy" id="412133"/>
    <lineage>
        <taxon>Eukaryota</taxon>
        <taxon>Metamonada</taxon>
        <taxon>Parabasalia</taxon>
        <taxon>Trichomonadida</taxon>
        <taxon>Trichomonadidae</taxon>
        <taxon>Trichomonas</taxon>
    </lineage>
</organism>
<dbReference type="Proteomes" id="UP000001542">
    <property type="component" value="Unassembled WGS sequence"/>
</dbReference>
<reference evidence="1" key="2">
    <citation type="journal article" date="2007" name="Science">
        <title>Draft genome sequence of the sexually transmitted pathogen Trichomonas vaginalis.</title>
        <authorList>
            <person name="Carlton J.M."/>
            <person name="Hirt R.P."/>
            <person name="Silva J.C."/>
            <person name="Delcher A.L."/>
            <person name="Schatz M."/>
            <person name="Zhao Q."/>
            <person name="Wortman J.R."/>
            <person name="Bidwell S.L."/>
            <person name="Alsmark U.C.M."/>
            <person name="Besteiro S."/>
            <person name="Sicheritz-Ponten T."/>
            <person name="Noel C.J."/>
            <person name="Dacks J.B."/>
            <person name="Foster P.G."/>
            <person name="Simillion C."/>
            <person name="Van de Peer Y."/>
            <person name="Miranda-Saavedra D."/>
            <person name="Barton G.J."/>
            <person name="Westrop G.D."/>
            <person name="Mueller S."/>
            <person name="Dessi D."/>
            <person name="Fiori P.L."/>
            <person name="Ren Q."/>
            <person name="Paulsen I."/>
            <person name="Zhang H."/>
            <person name="Bastida-Corcuera F.D."/>
            <person name="Simoes-Barbosa A."/>
            <person name="Brown M.T."/>
            <person name="Hayes R.D."/>
            <person name="Mukherjee M."/>
            <person name="Okumura C.Y."/>
            <person name="Schneider R."/>
            <person name="Smith A.J."/>
            <person name="Vanacova S."/>
            <person name="Villalvazo M."/>
            <person name="Haas B.J."/>
            <person name="Pertea M."/>
            <person name="Feldblyum T.V."/>
            <person name="Utterback T.R."/>
            <person name="Shu C.L."/>
            <person name="Osoegawa K."/>
            <person name="de Jong P.J."/>
            <person name="Hrdy I."/>
            <person name="Horvathova L."/>
            <person name="Zubacova Z."/>
            <person name="Dolezal P."/>
            <person name="Malik S.B."/>
            <person name="Logsdon J.M. Jr."/>
            <person name="Henze K."/>
            <person name="Gupta A."/>
            <person name="Wang C.C."/>
            <person name="Dunne R.L."/>
            <person name="Upcroft J.A."/>
            <person name="Upcroft P."/>
            <person name="White O."/>
            <person name="Salzberg S.L."/>
            <person name="Tang P."/>
            <person name="Chiu C.-H."/>
            <person name="Lee Y.-S."/>
            <person name="Embley T.M."/>
            <person name="Coombs G.H."/>
            <person name="Mottram J.C."/>
            <person name="Tachezy J."/>
            <person name="Fraser-Liggett C.M."/>
            <person name="Johnson P.J."/>
        </authorList>
    </citation>
    <scope>NUCLEOTIDE SEQUENCE [LARGE SCALE GENOMIC DNA]</scope>
    <source>
        <strain evidence="1">G3</strain>
    </source>
</reference>
<dbReference type="VEuPathDB" id="TrichDB:TVAGG3_0611650"/>
<name>A2FTP5_TRIV3</name>
<reference evidence="1" key="1">
    <citation type="submission" date="2006-10" db="EMBL/GenBank/DDBJ databases">
        <authorList>
            <person name="Amadeo P."/>
            <person name="Zhao Q."/>
            <person name="Wortman J."/>
            <person name="Fraser-Liggett C."/>
            <person name="Carlton J."/>
        </authorList>
    </citation>
    <scope>NUCLEOTIDE SEQUENCE</scope>
    <source>
        <strain evidence="1">G3</strain>
    </source>
</reference>
<keyword evidence="2" id="KW-1185">Reference proteome</keyword>
<dbReference type="RefSeq" id="XP_001304647.1">
    <property type="nucleotide sequence ID" value="XM_001304646.1"/>
</dbReference>
<dbReference type="VEuPathDB" id="TrichDB:TVAG_384410"/>
<dbReference type="KEGG" id="tva:4749419"/>
<accession>A2FTP5</accession>
<proteinExistence type="predicted"/>
<dbReference type="InParanoid" id="A2FTP5"/>
<protein>
    <submittedName>
        <fullName evidence="1">Uncharacterized protein</fullName>
    </submittedName>
</protein>
<sequence>MLGGDMLLDDYKFSVGNKRELFNIDPNPTTWTLAISTIFAMMSRCDSLQLDAHFYCCMLRSVIM</sequence>